<dbReference type="SUPFAM" id="SSF53474">
    <property type="entry name" value="alpha/beta-Hydrolases"/>
    <property type="match status" value="1"/>
</dbReference>
<proteinExistence type="predicted"/>
<evidence type="ECO:0000313" key="3">
    <source>
        <dbReference type="Proteomes" id="UP000255515"/>
    </source>
</evidence>
<dbReference type="InterPro" id="IPR000073">
    <property type="entry name" value="AB_hydrolase_1"/>
</dbReference>
<protein>
    <submittedName>
        <fullName evidence="2">2-hydroxy-6-oxononadienedioate/2-hydroxy-6-oxonon atrienedioate hydrolase</fullName>
        <ecNumber evidence="2">3.7.1.14</ecNumber>
    </submittedName>
</protein>
<dbReference type="Proteomes" id="UP000255515">
    <property type="component" value="Unassembled WGS sequence"/>
</dbReference>
<keyword evidence="2" id="KW-0378">Hydrolase</keyword>
<name>A0A376BXY3_9FLAO</name>
<dbReference type="InterPro" id="IPR029058">
    <property type="entry name" value="AB_hydrolase_fold"/>
</dbReference>
<sequence length="251" mass="28233">MLHYTKTGTGNEALVLLHGFMENNTIWQEMEPLLKDKFSLIKIDLPGHGKSPNQASVHTMEMMAEAVKEVVQSENIAQFHLLGHSMGGYVSLAYAEKYAEDLKSLTLFFSTFLEDSEEKKEMRKKSFRVVRESMNTYINAGVPLLFSALERKKLESKITLAKEIALSTAPENVIAALEGMMLRPNRFSVVDTLKGKVMFILGKHDNAVNASEVVKQIPMKENIKTYILDCGHNGHWEKPIVCSSILIEELS</sequence>
<reference evidence="2 3" key="1">
    <citation type="submission" date="2018-06" db="EMBL/GenBank/DDBJ databases">
        <authorList>
            <consortium name="Pathogen Informatics"/>
            <person name="Doyle S."/>
        </authorList>
    </citation>
    <scope>NUCLEOTIDE SEQUENCE [LARGE SCALE GENOMIC DNA]</scope>
    <source>
        <strain evidence="2 3">NCTC11661</strain>
    </source>
</reference>
<dbReference type="AlphaFoldDB" id="A0A376BXY3"/>
<dbReference type="PANTHER" id="PTHR43798">
    <property type="entry name" value="MONOACYLGLYCEROL LIPASE"/>
    <property type="match status" value="1"/>
</dbReference>
<dbReference type="RefSeq" id="WP_002687533.1">
    <property type="nucleotide sequence ID" value="NZ_UFTJ01000001.1"/>
</dbReference>
<dbReference type="PRINTS" id="PR00111">
    <property type="entry name" value="ABHYDROLASE"/>
</dbReference>
<evidence type="ECO:0000259" key="1">
    <source>
        <dbReference type="Pfam" id="PF00561"/>
    </source>
</evidence>
<organism evidence="2 3">
    <name type="scientific">Bergeyella zoohelcum</name>
    <dbReference type="NCBI Taxonomy" id="1015"/>
    <lineage>
        <taxon>Bacteria</taxon>
        <taxon>Pseudomonadati</taxon>
        <taxon>Bacteroidota</taxon>
        <taxon>Flavobacteriia</taxon>
        <taxon>Flavobacteriales</taxon>
        <taxon>Weeksellaceae</taxon>
        <taxon>Bergeyella</taxon>
    </lineage>
</organism>
<accession>A0A376BXY3</accession>
<dbReference type="GO" id="GO:0016787">
    <property type="term" value="F:hydrolase activity"/>
    <property type="evidence" value="ECO:0007669"/>
    <property type="project" value="UniProtKB-KW"/>
</dbReference>
<feature type="domain" description="AB hydrolase-1" evidence="1">
    <location>
        <begin position="13"/>
        <end position="139"/>
    </location>
</feature>
<dbReference type="Pfam" id="PF00561">
    <property type="entry name" value="Abhydrolase_1"/>
    <property type="match status" value="1"/>
</dbReference>
<dbReference type="EMBL" id="UFTJ01000001">
    <property type="protein sequence ID" value="SSZ46435.1"/>
    <property type="molecule type" value="Genomic_DNA"/>
</dbReference>
<dbReference type="PANTHER" id="PTHR43798:SF33">
    <property type="entry name" value="HYDROLASE, PUTATIVE (AFU_ORTHOLOGUE AFUA_2G14860)-RELATED"/>
    <property type="match status" value="1"/>
</dbReference>
<gene>
    <name evidence="2" type="primary">mhpC</name>
    <name evidence="2" type="ORF">NCTC11661_00077</name>
</gene>
<dbReference type="Gene3D" id="3.40.50.1820">
    <property type="entry name" value="alpha/beta hydrolase"/>
    <property type="match status" value="1"/>
</dbReference>
<evidence type="ECO:0000313" key="2">
    <source>
        <dbReference type="EMBL" id="SSZ46435.1"/>
    </source>
</evidence>
<dbReference type="InterPro" id="IPR050266">
    <property type="entry name" value="AB_hydrolase_sf"/>
</dbReference>
<dbReference type="GO" id="GO:0016020">
    <property type="term" value="C:membrane"/>
    <property type="evidence" value="ECO:0007669"/>
    <property type="project" value="TreeGrafter"/>
</dbReference>
<dbReference type="EC" id="3.7.1.14" evidence="2"/>